<reference evidence="2 3" key="1">
    <citation type="submission" date="2016-06" db="EMBL/GenBank/DDBJ databases">
        <title>Complete genome sequence of Edwardsiella hoshinae ATCC 35051.</title>
        <authorList>
            <person name="Reichley S.R."/>
            <person name="Waldbieser G.C."/>
            <person name="Lawrence M.L."/>
            <person name="Griffin M.J."/>
        </authorList>
    </citation>
    <scope>NUCLEOTIDE SEQUENCE [LARGE SCALE GENOMIC DNA]</scope>
    <source>
        <strain evidence="2 3">ATCC 35051</strain>
    </source>
</reference>
<protein>
    <submittedName>
        <fullName evidence="2">Uncharacterized protein</fullName>
    </submittedName>
</protein>
<keyword evidence="3" id="KW-1185">Reference proteome</keyword>
<accession>A0ABM6EGG6</accession>
<name>A0ABM6EGG6_9GAMM</name>
<evidence type="ECO:0000313" key="3">
    <source>
        <dbReference type="Proteomes" id="UP000175893"/>
    </source>
</evidence>
<evidence type="ECO:0000313" key="2">
    <source>
        <dbReference type="EMBL" id="AOV96080.1"/>
    </source>
</evidence>
<feature type="region of interest" description="Disordered" evidence="1">
    <location>
        <begin position="353"/>
        <end position="379"/>
    </location>
</feature>
<dbReference type="EMBL" id="CP016043">
    <property type="protein sequence ID" value="AOV96080.1"/>
    <property type="molecule type" value="Genomic_DNA"/>
</dbReference>
<feature type="compositionally biased region" description="Basic and acidic residues" evidence="1">
    <location>
        <begin position="353"/>
        <end position="364"/>
    </location>
</feature>
<dbReference type="Proteomes" id="UP000175893">
    <property type="component" value="Chromosome"/>
</dbReference>
<proteinExistence type="predicted"/>
<evidence type="ECO:0000256" key="1">
    <source>
        <dbReference type="SAM" id="MobiDB-lite"/>
    </source>
</evidence>
<gene>
    <name evidence="2" type="ORF">A9798_03365</name>
</gene>
<organism evidence="2 3">
    <name type="scientific">Edwardsiella hoshinae</name>
    <dbReference type="NCBI Taxonomy" id="93378"/>
    <lineage>
        <taxon>Bacteria</taxon>
        <taxon>Pseudomonadati</taxon>
        <taxon>Pseudomonadota</taxon>
        <taxon>Gammaproteobacteria</taxon>
        <taxon>Enterobacterales</taxon>
        <taxon>Hafniaceae</taxon>
        <taxon>Edwardsiella</taxon>
    </lineage>
</organism>
<feature type="compositionally biased region" description="Acidic residues" evidence="1">
    <location>
        <begin position="369"/>
        <end position="379"/>
    </location>
</feature>
<sequence>MIKRQRLSAERSRQLTRLLTIANTANIRALMEPSELAKVIALVAIDIGKGGEMAQAFPALWPKVVPQQEYYDIAVDWFTAPDVSVTSFDVVDMLDTGASLDQDFMTYLTCLTELHKRRRKYGLILQQQPLPTMVQVSPRALMEYGPDFPPEALASWLTWRKFFYDLDNRSAQETGYLFEPILAAAIGGEPKSARERVVRRADDPTKGRQVDCWKVLPDGTLLAYELKLRVTIAASGQGRFGEELSFARDCKSSGAKPILVVLDPTENDKLTGLQAAYREVGGAAYVGDAAWSHLEDEAGATMASFIERYVRVPVASVSSFENIIEGDTSKRSLILRDLQAKLEGNELTISLGEHQRRIERHEDQSLATDADDDSEPREM</sequence>